<comment type="caution">
    <text evidence="2">The sequence shown here is derived from an EMBL/GenBank/DDBJ whole genome shotgun (WGS) entry which is preliminary data.</text>
</comment>
<proteinExistence type="predicted"/>
<dbReference type="AlphaFoldDB" id="A0A7C8M3C8"/>
<dbReference type="Proteomes" id="UP000481861">
    <property type="component" value="Unassembled WGS sequence"/>
</dbReference>
<keyword evidence="3" id="KW-1185">Reference proteome</keyword>
<evidence type="ECO:0000313" key="2">
    <source>
        <dbReference type="EMBL" id="KAF2867556.1"/>
    </source>
</evidence>
<dbReference type="EMBL" id="JAADJZ010000022">
    <property type="protein sequence ID" value="KAF2867556.1"/>
    <property type="molecule type" value="Genomic_DNA"/>
</dbReference>
<evidence type="ECO:0000313" key="3">
    <source>
        <dbReference type="Proteomes" id="UP000481861"/>
    </source>
</evidence>
<protein>
    <submittedName>
        <fullName evidence="2">Uncharacterized protein</fullName>
    </submittedName>
</protein>
<name>A0A7C8M3C8_9PLEO</name>
<reference evidence="2 3" key="1">
    <citation type="submission" date="2020-01" db="EMBL/GenBank/DDBJ databases">
        <authorList>
            <consortium name="DOE Joint Genome Institute"/>
            <person name="Haridas S."/>
            <person name="Albert R."/>
            <person name="Binder M."/>
            <person name="Bloem J."/>
            <person name="Labutti K."/>
            <person name="Salamov A."/>
            <person name="Andreopoulos B."/>
            <person name="Baker S.E."/>
            <person name="Barry K."/>
            <person name="Bills G."/>
            <person name="Bluhm B.H."/>
            <person name="Cannon C."/>
            <person name="Castanera R."/>
            <person name="Culley D.E."/>
            <person name="Daum C."/>
            <person name="Ezra D."/>
            <person name="Gonzalez J.B."/>
            <person name="Henrissat B."/>
            <person name="Kuo A."/>
            <person name="Liang C."/>
            <person name="Lipzen A."/>
            <person name="Lutzoni F."/>
            <person name="Magnuson J."/>
            <person name="Mondo S."/>
            <person name="Nolan M."/>
            <person name="Ohm R."/>
            <person name="Pangilinan J."/>
            <person name="Park H.-J.H."/>
            <person name="Ramirez L."/>
            <person name="Alfaro M."/>
            <person name="Sun H."/>
            <person name="Tritt A."/>
            <person name="Yoshinaga Y."/>
            <person name="Zwiers L.-H.L."/>
            <person name="Turgeon B.G."/>
            <person name="Goodwin S.B."/>
            <person name="Spatafora J.W."/>
            <person name="Crous P.W."/>
            <person name="Grigoriev I.V."/>
        </authorList>
    </citation>
    <scope>NUCLEOTIDE SEQUENCE [LARGE SCALE GENOMIC DNA]</scope>
    <source>
        <strain evidence="2 3">CBS 611.86</strain>
    </source>
</reference>
<gene>
    <name evidence="2" type="ORF">BDV95DRAFT_670926</name>
</gene>
<organism evidence="2 3">
    <name type="scientific">Massariosphaeria phaeospora</name>
    <dbReference type="NCBI Taxonomy" id="100035"/>
    <lineage>
        <taxon>Eukaryota</taxon>
        <taxon>Fungi</taxon>
        <taxon>Dikarya</taxon>
        <taxon>Ascomycota</taxon>
        <taxon>Pezizomycotina</taxon>
        <taxon>Dothideomycetes</taxon>
        <taxon>Pleosporomycetidae</taxon>
        <taxon>Pleosporales</taxon>
        <taxon>Pleosporales incertae sedis</taxon>
        <taxon>Massariosphaeria</taxon>
    </lineage>
</organism>
<feature type="region of interest" description="Disordered" evidence="1">
    <location>
        <begin position="32"/>
        <end position="78"/>
    </location>
</feature>
<sequence length="209" mass="22304">MAIDTPGVALNVDDASRQAICSCPYVRLGLKGSPSPHTAGRVPVETASPQQRQRPVVSKASGRWTLDSSKQASTTPGLSIPSVQPALAQRPVCSSAPLQATATRPLAAACLRPTTQAAPRADSRPRALWEVLRIRFGNRLKLLYRPPAPPSRSDCEGAHHLGTTRRLLPKRSSRHVDGPPANSSACLGLPNRYISPKVSSRGPCTREIS</sequence>
<accession>A0A7C8M3C8</accession>
<feature type="compositionally biased region" description="Polar residues" evidence="1">
    <location>
        <begin position="66"/>
        <end position="77"/>
    </location>
</feature>
<evidence type="ECO:0000256" key="1">
    <source>
        <dbReference type="SAM" id="MobiDB-lite"/>
    </source>
</evidence>
<feature type="region of interest" description="Disordered" evidence="1">
    <location>
        <begin position="148"/>
        <end position="188"/>
    </location>
</feature>